<accession>L7VKI2</accession>
<dbReference type="GO" id="GO:0003735">
    <property type="term" value="F:structural constituent of ribosome"/>
    <property type="evidence" value="ECO:0007669"/>
    <property type="project" value="InterPro"/>
</dbReference>
<keyword evidence="5 7" id="KW-0687">Ribonucleoprotein</keyword>
<proteinExistence type="inferred from homology"/>
<feature type="compositionally biased region" description="Basic residues" evidence="8">
    <location>
        <begin position="10"/>
        <end position="24"/>
    </location>
</feature>
<reference evidence="9 10" key="1">
    <citation type="journal article" date="2013" name="Environ. Microbiol.">
        <title>The nutrient supplying capabilities of Uzinura, an endosymbiont of armoured scale insects.</title>
        <authorList>
            <person name="Sabree Z.L."/>
            <person name="Huang C.Y."/>
            <person name="Okusu A."/>
            <person name="Moran N.A."/>
            <person name="Normark B.B."/>
        </authorList>
    </citation>
    <scope>NUCLEOTIDE SEQUENCE [LARGE SCALE GENOMIC DNA]</scope>
    <source>
        <strain evidence="9 10">ASNER</strain>
    </source>
</reference>
<name>L7VKI2_9FLAO</name>
<comment type="function">
    <text evidence="1 7">Binds directly to 16S ribosomal RNA.</text>
</comment>
<evidence type="ECO:0000313" key="9">
    <source>
        <dbReference type="EMBL" id="AGC67006.1"/>
    </source>
</evidence>
<keyword evidence="3 7" id="KW-0694">RNA-binding</keyword>
<keyword evidence="10" id="KW-1185">Reference proteome</keyword>
<evidence type="ECO:0000256" key="3">
    <source>
        <dbReference type="ARBA" id="ARBA00022884"/>
    </source>
</evidence>
<dbReference type="EMBL" id="CP003263">
    <property type="protein sequence ID" value="AGC67006.1"/>
    <property type="molecule type" value="Genomic_DNA"/>
</dbReference>
<evidence type="ECO:0000313" key="10">
    <source>
        <dbReference type="Proteomes" id="UP000011174"/>
    </source>
</evidence>
<dbReference type="Gene3D" id="1.20.58.110">
    <property type="entry name" value="Ribosomal protein S20"/>
    <property type="match status" value="1"/>
</dbReference>
<dbReference type="GO" id="GO:0006412">
    <property type="term" value="P:translation"/>
    <property type="evidence" value="ECO:0007669"/>
    <property type="project" value="UniProtKB-UniRule"/>
</dbReference>
<dbReference type="GO" id="GO:0005840">
    <property type="term" value="C:ribosome"/>
    <property type="evidence" value="ECO:0007669"/>
    <property type="project" value="UniProtKB-KW"/>
</dbReference>
<dbReference type="Proteomes" id="UP000011174">
    <property type="component" value="Chromosome"/>
</dbReference>
<evidence type="ECO:0000256" key="8">
    <source>
        <dbReference type="SAM" id="MobiDB-lite"/>
    </source>
</evidence>
<evidence type="ECO:0000256" key="2">
    <source>
        <dbReference type="ARBA" id="ARBA00022730"/>
    </source>
</evidence>
<evidence type="ECO:0000256" key="4">
    <source>
        <dbReference type="ARBA" id="ARBA00022980"/>
    </source>
</evidence>
<sequence>MANHTSAIKSIRKNKSNQVRNRYKYKSARTIAKKLRNAITIAIQKGKFEESLQTQYRVLISKFDKLAKKKIIHKNKASNLKSKMAQTIVSLLAHSSNGKDIRFSS</sequence>
<dbReference type="STRING" id="1133592.ASNER_256"/>
<comment type="similarity">
    <text evidence="7">Belongs to the bacterial ribosomal protein bS20 family.</text>
</comment>
<keyword evidence="4 7" id="KW-0689">Ribosomal protein</keyword>
<dbReference type="KEGG" id="udi:ASNER_256"/>
<organism evidence="9 10">
    <name type="scientific">Candidatus Uzinura diaspidicola str. ASNER</name>
    <dbReference type="NCBI Taxonomy" id="1133592"/>
    <lineage>
        <taxon>Bacteria</taxon>
        <taxon>Pseudomonadati</taxon>
        <taxon>Bacteroidota</taxon>
        <taxon>Flavobacteriia</taxon>
        <taxon>Flavobacteriales</taxon>
        <taxon>Candidatus Uzinura</taxon>
    </lineage>
</organism>
<protein>
    <recommendedName>
        <fullName evidence="6 7">Small ribosomal subunit protein bS20</fullName>
    </recommendedName>
</protein>
<keyword evidence="2 7" id="KW-0699">rRNA-binding</keyword>
<dbReference type="OrthoDB" id="9808392at2"/>
<dbReference type="InterPro" id="IPR036510">
    <property type="entry name" value="Ribosomal_bS20_sf"/>
</dbReference>
<gene>
    <name evidence="7 9" type="primary">rpsT</name>
    <name evidence="9" type="ORF">ASNER_256</name>
</gene>
<dbReference type="InterPro" id="IPR002583">
    <property type="entry name" value="Ribosomal_bS20"/>
</dbReference>
<evidence type="ECO:0000256" key="1">
    <source>
        <dbReference type="ARBA" id="ARBA00003134"/>
    </source>
</evidence>
<dbReference type="AlphaFoldDB" id="L7VKI2"/>
<evidence type="ECO:0000256" key="6">
    <source>
        <dbReference type="ARBA" id="ARBA00035136"/>
    </source>
</evidence>
<evidence type="ECO:0000256" key="5">
    <source>
        <dbReference type="ARBA" id="ARBA00023274"/>
    </source>
</evidence>
<dbReference type="GO" id="GO:1990904">
    <property type="term" value="C:ribonucleoprotein complex"/>
    <property type="evidence" value="ECO:0007669"/>
    <property type="project" value="UniProtKB-KW"/>
</dbReference>
<dbReference type="HAMAP" id="MF_00500">
    <property type="entry name" value="Ribosomal_bS20"/>
    <property type="match status" value="1"/>
</dbReference>
<evidence type="ECO:0000256" key="7">
    <source>
        <dbReference type="HAMAP-Rule" id="MF_00500"/>
    </source>
</evidence>
<feature type="region of interest" description="Disordered" evidence="8">
    <location>
        <begin position="1"/>
        <end position="24"/>
    </location>
</feature>
<dbReference type="Pfam" id="PF01649">
    <property type="entry name" value="Ribosomal_S20p"/>
    <property type="match status" value="1"/>
</dbReference>
<dbReference type="SUPFAM" id="SSF46992">
    <property type="entry name" value="Ribosomal protein S20"/>
    <property type="match status" value="1"/>
</dbReference>
<dbReference type="GO" id="GO:0019843">
    <property type="term" value="F:rRNA binding"/>
    <property type="evidence" value="ECO:0007669"/>
    <property type="project" value="UniProtKB-UniRule"/>
</dbReference>
<dbReference type="NCBIfam" id="TIGR00029">
    <property type="entry name" value="S20"/>
    <property type="match status" value="1"/>
</dbReference>
<dbReference type="HOGENOM" id="CLU_160655_3_2_10"/>